<name>A0A0G4ILP9_PLABS</name>
<dbReference type="PANTHER" id="PTHR42840:SF6">
    <property type="entry name" value="BINDING ROSSMANN FOLD OXIDOREDUCTASE, PUTATIVE (AFU_ORTHOLOGUE AFUA_3G11930)-RELATED"/>
    <property type="match status" value="1"/>
</dbReference>
<dbReference type="Proteomes" id="UP000039324">
    <property type="component" value="Unassembled WGS sequence"/>
</dbReference>
<dbReference type="GO" id="GO:0000166">
    <property type="term" value="F:nucleotide binding"/>
    <property type="evidence" value="ECO:0007669"/>
    <property type="project" value="InterPro"/>
</dbReference>
<dbReference type="InterPro" id="IPR000683">
    <property type="entry name" value="Gfo/Idh/MocA-like_OxRdtase_N"/>
</dbReference>
<gene>
    <name evidence="2" type="ORF">PBRA_004866</name>
</gene>
<dbReference type="OMA" id="FFNAWMS"/>
<dbReference type="EMBL" id="CDSF01000046">
    <property type="protein sequence ID" value="CEO96176.1"/>
    <property type="molecule type" value="Genomic_DNA"/>
</dbReference>
<accession>A0A0G4ILP9</accession>
<dbReference type="GO" id="GO:0006740">
    <property type="term" value="P:NADPH regeneration"/>
    <property type="evidence" value="ECO:0007669"/>
    <property type="project" value="TreeGrafter"/>
</dbReference>
<feature type="domain" description="Gfo/Idh/MocA-like oxidoreductase N-terminal" evidence="1">
    <location>
        <begin position="113"/>
        <end position="170"/>
    </location>
</feature>
<dbReference type="Gene3D" id="3.30.360.10">
    <property type="entry name" value="Dihydrodipicolinate Reductase, domain 2"/>
    <property type="match status" value="1"/>
</dbReference>
<proteinExistence type="predicted"/>
<dbReference type="SUPFAM" id="SSF51735">
    <property type="entry name" value="NAD(P)-binding Rossmann-fold domains"/>
    <property type="match status" value="1"/>
</dbReference>
<sequence>MTALPNCLCIGTGEYTTGYVCSVGQRDGEVTQSDKRCGVVALVMFDLRARGQIGPRVGLCGTSGIKFPAIRAHLQRAIGDVYKGIGVHCETFPADDVTRDPQAYEKALDKFSPGDIVSIFTPDDTHYAIALAAIERGMHVILTKPPVKTVVEHLSLVKRAREKNVIVVVEVHKRYDPVYDDARNRIRNLGPFNYFYAYMSQPKGQLATFKSWAGISSDISYYLNSHHIDFHAWALTGIARPTLVSAVASNGIANKVLGRQNVEDTITLTVQWVNLAAPHSAGTAVYTASWAAAKADVHSQQRFFYLGASGEVSVDQAHRGYTAATDADGFASVNPLYMRYVPDHQGRFVGQQGYGYQSFSRFVEAVHMVREGSSSPQDFNAELPTLESTLTVTAILEAGRRSLDNGGRLVEILYDTDSRIYGTGLF</sequence>
<dbReference type="InterPro" id="IPR036291">
    <property type="entry name" value="NAD(P)-bd_dom_sf"/>
</dbReference>
<organism evidence="2 3">
    <name type="scientific">Plasmodiophora brassicae</name>
    <name type="common">Clubroot disease agent</name>
    <dbReference type="NCBI Taxonomy" id="37360"/>
    <lineage>
        <taxon>Eukaryota</taxon>
        <taxon>Sar</taxon>
        <taxon>Rhizaria</taxon>
        <taxon>Endomyxa</taxon>
        <taxon>Phytomyxea</taxon>
        <taxon>Plasmodiophorida</taxon>
        <taxon>Plasmodiophoridae</taxon>
        <taxon>Plasmodiophora</taxon>
    </lineage>
</organism>
<protein>
    <recommendedName>
        <fullName evidence="1">Gfo/Idh/MocA-like oxidoreductase N-terminal domain-containing protein</fullName>
    </recommendedName>
</protein>
<dbReference type="AlphaFoldDB" id="A0A0G4ILP9"/>
<dbReference type="STRING" id="37360.A0A0G4ILP9"/>
<evidence type="ECO:0000313" key="3">
    <source>
        <dbReference type="Proteomes" id="UP000039324"/>
    </source>
</evidence>
<dbReference type="OrthoDB" id="64915at2759"/>
<dbReference type="Gene3D" id="3.40.50.720">
    <property type="entry name" value="NAD(P)-binding Rossmann-like Domain"/>
    <property type="match status" value="1"/>
</dbReference>
<evidence type="ECO:0000259" key="1">
    <source>
        <dbReference type="Pfam" id="PF01408"/>
    </source>
</evidence>
<dbReference type="PANTHER" id="PTHR42840">
    <property type="entry name" value="NAD(P)-BINDING ROSSMANN-FOLD SUPERFAMILY PROTEIN-RELATED"/>
    <property type="match status" value="1"/>
</dbReference>
<dbReference type="GO" id="GO:0016491">
    <property type="term" value="F:oxidoreductase activity"/>
    <property type="evidence" value="ECO:0007669"/>
    <property type="project" value="TreeGrafter"/>
</dbReference>
<reference evidence="2 3" key="1">
    <citation type="submission" date="2015-02" db="EMBL/GenBank/DDBJ databases">
        <authorList>
            <person name="Chooi Y.-H."/>
        </authorList>
    </citation>
    <scope>NUCLEOTIDE SEQUENCE [LARGE SCALE GENOMIC DNA]</scope>
    <source>
        <strain evidence="2">E3</strain>
    </source>
</reference>
<dbReference type="GO" id="GO:0005737">
    <property type="term" value="C:cytoplasm"/>
    <property type="evidence" value="ECO:0007669"/>
    <property type="project" value="TreeGrafter"/>
</dbReference>
<evidence type="ECO:0000313" key="2">
    <source>
        <dbReference type="EMBL" id="CEO96176.1"/>
    </source>
</evidence>
<keyword evidence="3" id="KW-1185">Reference proteome</keyword>
<dbReference type="Pfam" id="PF01408">
    <property type="entry name" value="GFO_IDH_MocA"/>
    <property type="match status" value="1"/>
</dbReference>